<dbReference type="Proteomes" id="UP000266673">
    <property type="component" value="Unassembled WGS sequence"/>
</dbReference>
<dbReference type="EMBL" id="QKWP01000033">
    <property type="protein sequence ID" value="RIB29623.1"/>
    <property type="molecule type" value="Genomic_DNA"/>
</dbReference>
<sequence length="124" mass="14445">MSLKIERKRTFLVVKKNVIGIVKLKKIKSETHLILLVKRMIKLVVKVPVEMDSANKTYKYGSCHYKKIKNKIMKMKSKVISAKLIGKRNKSNKLKDAKVDIKKNKHKTFIYYQKSSNMGDYVVS</sequence>
<proteinExistence type="predicted"/>
<dbReference type="OrthoDB" id="10553151at2759"/>
<reference evidence="1 2" key="1">
    <citation type="submission" date="2018-06" db="EMBL/GenBank/DDBJ databases">
        <title>Comparative genomics reveals the genomic features of Rhizophagus irregularis, R. cerebriforme, R. diaphanum and Gigaspora rosea, and their symbiotic lifestyle signature.</title>
        <authorList>
            <person name="Morin E."/>
            <person name="San Clemente H."/>
            <person name="Chen E.C.H."/>
            <person name="De La Providencia I."/>
            <person name="Hainaut M."/>
            <person name="Kuo A."/>
            <person name="Kohler A."/>
            <person name="Murat C."/>
            <person name="Tang N."/>
            <person name="Roy S."/>
            <person name="Loubradou J."/>
            <person name="Henrissat B."/>
            <person name="Grigoriev I.V."/>
            <person name="Corradi N."/>
            <person name="Roux C."/>
            <person name="Martin F.M."/>
        </authorList>
    </citation>
    <scope>NUCLEOTIDE SEQUENCE [LARGE SCALE GENOMIC DNA]</scope>
    <source>
        <strain evidence="1 2">DAOM 194757</strain>
    </source>
</reference>
<accession>A0A397WAL0</accession>
<keyword evidence="2" id="KW-1185">Reference proteome</keyword>
<evidence type="ECO:0000313" key="2">
    <source>
        <dbReference type="Proteomes" id="UP000266673"/>
    </source>
</evidence>
<organism evidence="1 2">
    <name type="scientific">Gigaspora rosea</name>
    <dbReference type="NCBI Taxonomy" id="44941"/>
    <lineage>
        <taxon>Eukaryota</taxon>
        <taxon>Fungi</taxon>
        <taxon>Fungi incertae sedis</taxon>
        <taxon>Mucoromycota</taxon>
        <taxon>Glomeromycotina</taxon>
        <taxon>Glomeromycetes</taxon>
        <taxon>Diversisporales</taxon>
        <taxon>Gigasporaceae</taxon>
        <taxon>Gigaspora</taxon>
    </lineage>
</organism>
<protein>
    <submittedName>
        <fullName evidence="1">Uncharacterized protein</fullName>
    </submittedName>
</protein>
<evidence type="ECO:0000313" key="1">
    <source>
        <dbReference type="EMBL" id="RIB29623.1"/>
    </source>
</evidence>
<name>A0A397WAL0_9GLOM</name>
<dbReference type="AlphaFoldDB" id="A0A397WAL0"/>
<comment type="caution">
    <text evidence="1">The sequence shown here is derived from an EMBL/GenBank/DDBJ whole genome shotgun (WGS) entry which is preliminary data.</text>
</comment>
<gene>
    <name evidence="1" type="ORF">C2G38_2154864</name>
</gene>